<proteinExistence type="predicted"/>
<dbReference type="PANTHER" id="PTHR11360">
    <property type="entry name" value="MONOCARBOXYLATE TRANSPORTER"/>
    <property type="match status" value="1"/>
</dbReference>
<evidence type="ECO:0000313" key="8">
    <source>
        <dbReference type="Proteomes" id="UP000610960"/>
    </source>
</evidence>
<feature type="transmembrane region" description="Helical" evidence="5">
    <location>
        <begin position="356"/>
        <end position="374"/>
    </location>
</feature>
<dbReference type="Gene3D" id="1.20.1250.20">
    <property type="entry name" value="MFS general substrate transporter like domains"/>
    <property type="match status" value="2"/>
</dbReference>
<dbReference type="InterPro" id="IPR005829">
    <property type="entry name" value="Sugar_transporter_CS"/>
</dbReference>
<dbReference type="GO" id="GO:0016020">
    <property type="term" value="C:membrane"/>
    <property type="evidence" value="ECO:0007669"/>
    <property type="project" value="UniProtKB-SubCell"/>
</dbReference>
<feature type="transmembrane region" description="Helical" evidence="5">
    <location>
        <begin position="162"/>
        <end position="183"/>
    </location>
</feature>
<dbReference type="Pfam" id="PF07690">
    <property type="entry name" value="MFS_1"/>
    <property type="match status" value="1"/>
</dbReference>
<dbReference type="InterPro" id="IPR050327">
    <property type="entry name" value="Proton-linked_MCT"/>
</dbReference>
<feature type="transmembrane region" description="Helical" evidence="5">
    <location>
        <begin position="75"/>
        <end position="94"/>
    </location>
</feature>
<feature type="transmembrane region" description="Helical" evidence="5">
    <location>
        <begin position="136"/>
        <end position="156"/>
    </location>
</feature>
<keyword evidence="3 5" id="KW-1133">Transmembrane helix</keyword>
<dbReference type="InterPro" id="IPR011701">
    <property type="entry name" value="MFS"/>
</dbReference>
<accession>A0A830GXI1</accession>
<dbReference type="SUPFAM" id="SSF103473">
    <property type="entry name" value="MFS general substrate transporter"/>
    <property type="match status" value="1"/>
</dbReference>
<dbReference type="InterPro" id="IPR036259">
    <property type="entry name" value="MFS_trans_sf"/>
</dbReference>
<evidence type="ECO:0000256" key="1">
    <source>
        <dbReference type="ARBA" id="ARBA00004141"/>
    </source>
</evidence>
<feature type="transmembrane region" description="Helical" evidence="5">
    <location>
        <begin position="235"/>
        <end position="256"/>
    </location>
</feature>
<feature type="domain" description="Major facilitator superfamily (MFS) profile" evidence="6">
    <location>
        <begin position="1"/>
        <end position="378"/>
    </location>
</feature>
<dbReference type="AlphaFoldDB" id="A0A830GXI1"/>
<comment type="caution">
    <text evidence="7">The sequence shown here is derived from an EMBL/GenBank/DDBJ whole genome shotgun (WGS) entry which is preliminary data.</text>
</comment>
<protein>
    <submittedName>
        <fullName evidence="7">Oxalate/formate antiport family MFS transporter</fullName>
    </submittedName>
</protein>
<dbReference type="InterPro" id="IPR020846">
    <property type="entry name" value="MFS_dom"/>
</dbReference>
<feature type="transmembrane region" description="Helical" evidence="5">
    <location>
        <begin position="49"/>
        <end position="68"/>
    </location>
</feature>
<dbReference type="PANTHER" id="PTHR11360:SF304">
    <property type="entry name" value="MFS DOMAIN-CONTAINING PROTEIN"/>
    <property type="match status" value="1"/>
</dbReference>
<feature type="transmembrane region" description="Helical" evidence="5">
    <location>
        <begin position="324"/>
        <end position="350"/>
    </location>
</feature>
<dbReference type="Proteomes" id="UP000610960">
    <property type="component" value="Unassembled WGS sequence"/>
</dbReference>
<keyword evidence="2 5" id="KW-0812">Transmembrane</keyword>
<name>A0A830GXI1_9CREN</name>
<evidence type="ECO:0000256" key="4">
    <source>
        <dbReference type="ARBA" id="ARBA00023136"/>
    </source>
</evidence>
<organism evidence="7 8">
    <name type="scientific">Thermocladium modestius</name>
    <dbReference type="NCBI Taxonomy" id="62609"/>
    <lineage>
        <taxon>Archaea</taxon>
        <taxon>Thermoproteota</taxon>
        <taxon>Thermoprotei</taxon>
        <taxon>Thermoproteales</taxon>
        <taxon>Thermoproteaceae</taxon>
        <taxon>Thermocladium</taxon>
    </lineage>
</organism>
<keyword evidence="4 5" id="KW-0472">Membrane</keyword>
<feature type="transmembrane region" description="Helical" evidence="5">
    <location>
        <begin position="204"/>
        <end position="223"/>
    </location>
</feature>
<dbReference type="EMBL" id="BMNL01000004">
    <property type="protein sequence ID" value="GGP22175.1"/>
    <property type="molecule type" value="Genomic_DNA"/>
</dbReference>
<evidence type="ECO:0000259" key="6">
    <source>
        <dbReference type="PROSITE" id="PS50850"/>
    </source>
</evidence>
<comment type="subcellular location">
    <subcellularLocation>
        <location evidence="1">Membrane</location>
        <topology evidence="1">Multi-pass membrane protein</topology>
    </subcellularLocation>
</comment>
<reference evidence="7" key="2">
    <citation type="submission" date="2020-09" db="EMBL/GenBank/DDBJ databases">
        <authorList>
            <person name="Sun Q."/>
            <person name="Ohkuma M."/>
        </authorList>
    </citation>
    <scope>NUCLEOTIDE SEQUENCE</scope>
    <source>
        <strain evidence="7">JCM 10088</strain>
    </source>
</reference>
<feature type="transmembrane region" description="Helical" evidence="5">
    <location>
        <begin position="290"/>
        <end position="312"/>
    </location>
</feature>
<feature type="transmembrane region" description="Helical" evidence="5">
    <location>
        <begin position="100"/>
        <end position="124"/>
    </location>
</feature>
<feature type="transmembrane region" description="Helical" evidence="5">
    <location>
        <begin position="268"/>
        <end position="284"/>
    </location>
</feature>
<feature type="transmembrane region" description="Helical" evidence="5">
    <location>
        <begin position="9"/>
        <end position="29"/>
    </location>
</feature>
<gene>
    <name evidence="7" type="ORF">GCM10007981_17180</name>
</gene>
<reference evidence="7" key="1">
    <citation type="journal article" date="2014" name="Int. J. Syst. Evol. Microbiol.">
        <title>Complete genome sequence of Corynebacterium casei LMG S-19264T (=DSM 44701T), isolated from a smear-ripened cheese.</title>
        <authorList>
            <consortium name="US DOE Joint Genome Institute (JGI-PGF)"/>
            <person name="Walter F."/>
            <person name="Albersmeier A."/>
            <person name="Kalinowski J."/>
            <person name="Ruckert C."/>
        </authorList>
    </citation>
    <scope>NUCLEOTIDE SEQUENCE</scope>
    <source>
        <strain evidence="7">JCM 10088</strain>
    </source>
</reference>
<evidence type="ECO:0000256" key="3">
    <source>
        <dbReference type="ARBA" id="ARBA00022989"/>
    </source>
</evidence>
<keyword evidence="8" id="KW-1185">Reference proteome</keyword>
<evidence type="ECO:0000313" key="7">
    <source>
        <dbReference type="EMBL" id="GGP22175.1"/>
    </source>
</evidence>
<evidence type="ECO:0000256" key="2">
    <source>
        <dbReference type="ARBA" id="ARBA00022692"/>
    </source>
</evidence>
<dbReference type="PROSITE" id="PS50850">
    <property type="entry name" value="MFS"/>
    <property type="match status" value="1"/>
</dbReference>
<dbReference type="PROSITE" id="PS00216">
    <property type="entry name" value="SUGAR_TRANSPORT_1"/>
    <property type="match status" value="1"/>
</dbReference>
<evidence type="ECO:0000256" key="5">
    <source>
        <dbReference type="SAM" id="Phobius"/>
    </source>
</evidence>
<sequence length="378" mass="39709">MTAGAVRKWLIIVQGLVPMLLVGTYQYSWNIFMKPLANSFGVGLPLIQTAYSLFVLFSTLSQVLGGYVADARGPAIVGATGSALAGIGMMTAGLTKSIYAFYALWSLGSTGVGFVYAVSINLGVKWFGKSRGLATGLINMGFGLGSTFFNPFISPLASRGDYLAPMMIIGGALLIVSTALMASSKYPAADKRGKGSNPLPPGPSFWLIFISFSLASIPLQLYSSSLSVMGVRYDYFTVTAAATVLPLFSGIGRPIMGFISDSWGRRNAILAEISMLAVATPLVLSGLPVLYIAAAGLVGFLGGAMMTLYASLIGDRYGTSSSTFLFGIIYNGKFVAAVLASVLFAFMIIRYGLMDAVLLEAGLTAMSIPFFLAAKPGE</sequence>
<dbReference type="GO" id="GO:0022857">
    <property type="term" value="F:transmembrane transporter activity"/>
    <property type="evidence" value="ECO:0007669"/>
    <property type="project" value="InterPro"/>
</dbReference>